<comment type="caution">
    <text evidence="1">The sequence shown here is derived from an EMBL/GenBank/DDBJ whole genome shotgun (WGS) entry which is preliminary data.</text>
</comment>
<sequence length="129" mass="14600">MGEQFTPTRNNGSCQCQLNNATGQTLNANRDWLVSIMKVAMDCCAKSPKERIDMKDVVGRLKKIKPNLLLNSFMLRIQGRSYSHSRDTFRRKITLYVYLKLDTLDKSYAFGGVVMGVHLNEGVLGLNLK</sequence>
<dbReference type="Gene3D" id="1.10.510.10">
    <property type="entry name" value="Transferase(Phosphotransferase) domain 1"/>
    <property type="match status" value="1"/>
</dbReference>
<evidence type="ECO:0000313" key="2">
    <source>
        <dbReference type="Proteomes" id="UP001627284"/>
    </source>
</evidence>
<dbReference type="Proteomes" id="UP001627284">
    <property type="component" value="Unassembled WGS sequence"/>
</dbReference>
<keyword evidence="2" id="KW-1185">Reference proteome</keyword>
<gene>
    <name evidence="1" type="ORF">AABB24_033737</name>
</gene>
<proteinExistence type="predicted"/>
<organism evidence="1 2">
    <name type="scientific">Solanum stoloniferum</name>
    <dbReference type="NCBI Taxonomy" id="62892"/>
    <lineage>
        <taxon>Eukaryota</taxon>
        <taxon>Viridiplantae</taxon>
        <taxon>Streptophyta</taxon>
        <taxon>Embryophyta</taxon>
        <taxon>Tracheophyta</taxon>
        <taxon>Spermatophyta</taxon>
        <taxon>Magnoliopsida</taxon>
        <taxon>eudicotyledons</taxon>
        <taxon>Gunneridae</taxon>
        <taxon>Pentapetalae</taxon>
        <taxon>asterids</taxon>
        <taxon>lamiids</taxon>
        <taxon>Solanales</taxon>
        <taxon>Solanaceae</taxon>
        <taxon>Solanoideae</taxon>
        <taxon>Solaneae</taxon>
        <taxon>Solanum</taxon>
    </lineage>
</organism>
<name>A0ABD2RCY2_9SOLN</name>
<dbReference type="AlphaFoldDB" id="A0ABD2RCY2"/>
<protein>
    <submittedName>
        <fullName evidence="1">Uncharacterized protein</fullName>
    </submittedName>
</protein>
<dbReference type="EMBL" id="JBJKTR010000020">
    <property type="protein sequence ID" value="KAL3329540.1"/>
    <property type="molecule type" value="Genomic_DNA"/>
</dbReference>
<evidence type="ECO:0000313" key="1">
    <source>
        <dbReference type="EMBL" id="KAL3329540.1"/>
    </source>
</evidence>
<reference evidence="1 2" key="1">
    <citation type="submission" date="2024-05" db="EMBL/GenBank/DDBJ databases">
        <title>De novo assembly of an allotetraploid wild potato.</title>
        <authorList>
            <person name="Hosaka A.J."/>
        </authorList>
    </citation>
    <scope>NUCLEOTIDE SEQUENCE [LARGE SCALE GENOMIC DNA]</scope>
    <source>
        <tissue evidence="1">Young leaves</tissue>
    </source>
</reference>
<accession>A0ABD2RCY2</accession>